<name>A0A975GJN8_9BACT</name>
<dbReference type="Proteomes" id="UP000663720">
    <property type="component" value="Chromosome"/>
</dbReference>
<dbReference type="Gene3D" id="2.60.120.380">
    <property type="match status" value="1"/>
</dbReference>
<sequence length="1786" mass="193998">MKNLKIFFMVSFLMTIIMVCELQAAEQTYNFKTPVYTADTVDNIHHLSIKNYYSYPVPGYPDLPSKIYRFAIPPDAVESSIKVDYTVSETEELGSFNISEVSPMMTRVDGKEIIGKKADIYNVNAYFPKKIVEYMGLSQMRKWKIVTLQYTPFQYNPVTGQLKYFSSVSVTIKYAQDRLRTSVSDIDDDIMDSRAREVLNNFSETYNKWYKTSGKPARSSKQDYVIITTNAIKTASTKLNDFKNYLMSKGYSPLIVTESDYGTLTGQLPNGKADKIRKWLQNNYSEMGIKYLLLIGNPDPSNGDVPMKMCWPRRGEYDYYEDRDAPTDYYYADLTGNWDKDGDGYFGEYPDDSGTGGVDFMNEVYVGRIPVYNNKVSSLDSVLLKTIAYGSSTDIAWRKNVLLPMSFSDGSTDGAYLSEAMTSDYLNSAGYASWKMYMQGSLCSSADSDYMGNSELVDGSTKLKWKNNPYGMVWWWGHGSETGAYLGYEGCGWETILSSYDASSLDNEYPAFVYQCSCLNGYPENPDNLGTALLYNGAITTLSSSRVSWYGPGIWNKDNQYLCDNASIGYYYGKELINNKKSGEALFAVKSNMGKNHLTWWDGCHWMNLFDFNLYGDPSVGINESTTGPANNNFISASAISSMSGQTSGSNDKAGKETGEPNHAGNSGGKSVWWKWTAPQTNYFNFDTHGSTFNTLLAVYTGSSVGSLTLISSNDDDKSASNASGLTFQAQSGSTYYIAVDGYNGVSGSIILNWRTSAPSSLQITGASSLNENSGVQYSCTAFYEDGSSVDITDKAAWSENSSYAVISSTGYLTASSVNSNQSVDVKAEYQGISKTYPVSIIDVLSLPNNNFSNASEISGVLGQTEGSNTSADKETGEPDHAGDPGGKSVWWKWTSPGTVDVFLDTHGSDFDTVLAVYKGSSLNALTESASNNNYSGGTITSSVMFPAQAGVTYYIAVDGAGGSSGNIFLNWKIATPSTLSVSGLSQINEGNNAQYTSIIYYTDGSSSDVSTKAIWSETCDSASISNSGRLSTSQVSDDQSCTITAVYQGKTALYNITIINISNDNFTQALTISGISGGTAGSNLNAGKETGEPDHAYNSGGSSLWWKWTAPESGYMLFNTYGSNFDTLLAVYTGTTLAELNELGSSDDDGSPDNNSGVVVQVQAGITYYIAVDGYDGSTGNIVLNWEVPVSENDNFVNAKLLTGLQGSEKSFNIDAAKEAGEPNHAGEPGGSSVWWKWTPQVSSYFGIDTYGSSFDTILAVYIGNSVDSLTEITSNDDDPYYDVSTSYIEFFAEAGTTYYIAVDGYEGDQGSISLWWYGLPPVNDDFDNARSISDISGNNWGDNFSASTEDGEPYHAGEIGGSSAWWTWTAPQNGFFYINTHGSDFDTLLGVYTGTDITSLSEITSNDDDGSSNNTSGISFNAVSGTTYYIAVDGYGGLWGNIVINWGLAELIANDNFTDASPINGISGSVSASNQYATKENEEPYHAGNEGGKSLWWKWTAPETSFFTFDGYGSDFYDTVIAVYTGTSLSDLTQISANLNDNGLTFKANAGTIYYIAVDGYYDSWFGNISSGNIFLNWRKANPPLNDNFINANLLTGISGNATGTTKDATGEIGEPEHENFQPKRTVWWKWISPSNNRFIFDTYGSDLDTILAVYSGSNLSTLLELAGNDDSSDLTSEVSFQAVSGNTYYIVVSGFSGDVGNIFLNWKLNTELCIPGDVNGNGTCDLADTITALQVLCNIPVSVCNSSDVSGDSIIGIEEAVFSLKYAASNPDGYTQMNSRSSK</sequence>
<feature type="domain" description="Gingipain propeptide" evidence="3">
    <location>
        <begin position="47"/>
        <end position="208"/>
    </location>
</feature>
<keyword evidence="5" id="KW-1185">Reference proteome</keyword>
<protein>
    <recommendedName>
        <fullName evidence="3">Gingipain propeptide domain-containing protein</fullName>
    </recommendedName>
</protein>
<feature type="compositionally biased region" description="Basic and acidic residues" evidence="1">
    <location>
        <begin position="872"/>
        <end position="883"/>
    </location>
</feature>
<feature type="region of interest" description="Disordered" evidence="1">
    <location>
        <begin position="863"/>
        <end position="887"/>
    </location>
</feature>
<evidence type="ECO:0000256" key="2">
    <source>
        <dbReference type="SAM" id="SignalP"/>
    </source>
</evidence>
<dbReference type="GO" id="GO:0004197">
    <property type="term" value="F:cysteine-type endopeptidase activity"/>
    <property type="evidence" value="ECO:0007669"/>
    <property type="project" value="InterPro"/>
</dbReference>
<dbReference type="Pfam" id="PF08126">
    <property type="entry name" value="Propeptide_C25"/>
    <property type="match status" value="1"/>
</dbReference>
<gene>
    <name evidence="4" type="ORF">dnl_60990</name>
</gene>
<evidence type="ECO:0000313" key="5">
    <source>
        <dbReference type="Proteomes" id="UP000663720"/>
    </source>
</evidence>
<evidence type="ECO:0000259" key="3">
    <source>
        <dbReference type="Pfam" id="PF08126"/>
    </source>
</evidence>
<dbReference type="EMBL" id="CP061799">
    <property type="protein sequence ID" value="QTA83685.1"/>
    <property type="molecule type" value="Genomic_DNA"/>
</dbReference>
<feature type="region of interest" description="Disordered" evidence="1">
    <location>
        <begin position="642"/>
        <end position="670"/>
    </location>
</feature>
<reference evidence="4" key="1">
    <citation type="journal article" date="2021" name="Microb. Physiol.">
        <title>Proteogenomic Insights into the Physiology of Marine, Sulfate-Reducing, Filamentous Desulfonema limicola and Desulfonema magnum.</title>
        <authorList>
            <person name="Schnaars V."/>
            <person name="Wohlbrand L."/>
            <person name="Scheve S."/>
            <person name="Hinrichs C."/>
            <person name="Reinhardt R."/>
            <person name="Rabus R."/>
        </authorList>
    </citation>
    <scope>NUCLEOTIDE SEQUENCE</scope>
    <source>
        <strain evidence="4">5ac10</strain>
    </source>
</reference>
<evidence type="ECO:0000256" key="1">
    <source>
        <dbReference type="SAM" id="MobiDB-lite"/>
    </source>
</evidence>
<proteinExistence type="predicted"/>
<dbReference type="InterPro" id="IPR029031">
    <property type="entry name" value="Gingipain_N_sf"/>
</dbReference>
<feature type="chain" id="PRO_5037239571" description="Gingipain propeptide domain-containing protein" evidence="2">
    <location>
        <begin position="25"/>
        <end position="1786"/>
    </location>
</feature>
<dbReference type="Gene3D" id="2.60.40.3800">
    <property type="match status" value="1"/>
</dbReference>
<keyword evidence="2" id="KW-0732">Signal</keyword>
<feature type="signal peptide" evidence="2">
    <location>
        <begin position="1"/>
        <end position="24"/>
    </location>
</feature>
<dbReference type="RefSeq" id="WP_207689492.1">
    <property type="nucleotide sequence ID" value="NZ_CP061799.1"/>
</dbReference>
<evidence type="ECO:0000313" key="4">
    <source>
        <dbReference type="EMBL" id="QTA83685.1"/>
    </source>
</evidence>
<accession>A0A975GJN8</accession>
<dbReference type="InterPro" id="IPR012600">
    <property type="entry name" value="Propeptide_C25"/>
</dbReference>
<dbReference type="Gene3D" id="3.40.50.10390">
    <property type="entry name" value="Gingipain r, domain 1"/>
    <property type="match status" value="1"/>
</dbReference>
<organism evidence="4 5">
    <name type="scientific">Desulfonema limicola</name>
    <dbReference type="NCBI Taxonomy" id="45656"/>
    <lineage>
        <taxon>Bacteria</taxon>
        <taxon>Pseudomonadati</taxon>
        <taxon>Thermodesulfobacteriota</taxon>
        <taxon>Desulfobacteria</taxon>
        <taxon>Desulfobacterales</taxon>
        <taxon>Desulfococcaceae</taxon>
        <taxon>Desulfonema</taxon>
    </lineage>
</organism>
<dbReference type="SUPFAM" id="SSF52129">
    <property type="entry name" value="Caspase-like"/>
    <property type="match status" value="1"/>
</dbReference>
<dbReference type="KEGG" id="dli:dnl_60990"/>
<dbReference type="InterPro" id="IPR038490">
    <property type="entry name" value="Gingipain_propep_sf"/>
</dbReference>
<dbReference type="Gene3D" id="2.60.40.1080">
    <property type="match status" value="2"/>
</dbReference>
<dbReference type="InterPro" id="IPR029030">
    <property type="entry name" value="Caspase-like_dom_sf"/>
</dbReference>